<evidence type="ECO:0000313" key="1">
    <source>
        <dbReference type="EMBL" id="VDO24824.1"/>
    </source>
</evidence>
<dbReference type="Proteomes" id="UP000280834">
    <property type="component" value="Unassembled WGS sequence"/>
</dbReference>
<sequence length="66" mass="7821">MSHHLLIYSFSQLCEFIVELLLKSFCTALISKVCWKMKLRIVSLRTRKLEPKNSGRWQMLFVSMSI</sequence>
<dbReference type="AlphaFoldDB" id="A0A0R3QP37"/>
<organism evidence="3">
    <name type="scientific">Brugia timori</name>
    <dbReference type="NCBI Taxonomy" id="42155"/>
    <lineage>
        <taxon>Eukaryota</taxon>
        <taxon>Metazoa</taxon>
        <taxon>Ecdysozoa</taxon>
        <taxon>Nematoda</taxon>
        <taxon>Chromadorea</taxon>
        <taxon>Rhabditida</taxon>
        <taxon>Spirurina</taxon>
        <taxon>Spiruromorpha</taxon>
        <taxon>Filarioidea</taxon>
        <taxon>Onchocercidae</taxon>
        <taxon>Brugia</taxon>
    </lineage>
</organism>
<gene>
    <name evidence="1" type="ORF">BTMF_LOCUS7523</name>
</gene>
<protein>
    <submittedName>
        <fullName evidence="3">Ovule protein</fullName>
    </submittedName>
</protein>
<accession>A0A0R3QP37</accession>
<dbReference type="WBParaSite" id="BTMF_0000947201-mRNA-1">
    <property type="protein sequence ID" value="BTMF_0000947201-mRNA-1"/>
    <property type="gene ID" value="BTMF_0000947201"/>
</dbReference>
<name>A0A0R3QP37_9BILA</name>
<keyword evidence="2" id="KW-1185">Reference proteome</keyword>
<evidence type="ECO:0000313" key="2">
    <source>
        <dbReference type="Proteomes" id="UP000280834"/>
    </source>
</evidence>
<proteinExistence type="predicted"/>
<reference evidence="3" key="1">
    <citation type="submission" date="2017-02" db="UniProtKB">
        <authorList>
            <consortium name="WormBaseParasite"/>
        </authorList>
    </citation>
    <scope>IDENTIFICATION</scope>
</reference>
<evidence type="ECO:0000313" key="3">
    <source>
        <dbReference type="WBParaSite" id="BTMF_0000947201-mRNA-1"/>
    </source>
</evidence>
<reference evidence="1 2" key="2">
    <citation type="submission" date="2018-11" db="EMBL/GenBank/DDBJ databases">
        <authorList>
            <consortium name="Pathogen Informatics"/>
        </authorList>
    </citation>
    <scope>NUCLEOTIDE SEQUENCE [LARGE SCALE GENOMIC DNA]</scope>
</reference>
<dbReference type="EMBL" id="UZAG01015978">
    <property type="protein sequence ID" value="VDO24824.1"/>
    <property type="molecule type" value="Genomic_DNA"/>
</dbReference>